<dbReference type="PANTHER" id="PTHR47577">
    <property type="entry name" value="THAP DOMAIN-CONTAINING PROTEIN 6"/>
    <property type="match status" value="1"/>
</dbReference>
<dbReference type="EMBL" id="JAHWGI010001416">
    <property type="protein sequence ID" value="KAK3931076.1"/>
    <property type="molecule type" value="Genomic_DNA"/>
</dbReference>
<dbReference type="Pfam" id="PF21787">
    <property type="entry name" value="TNP-like_RNaseH_N"/>
    <property type="match status" value="1"/>
</dbReference>
<protein>
    <submittedName>
        <fullName evidence="4">DNA transposase</fullName>
    </submittedName>
</protein>
<feature type="domain" description="Transposable element P transposase-like GTP-binding insertion" evidence="2">
    <location>
        <begin position="255"/>
        <end position="328"/>
    </location>
</feature>
<dbReference type="AlphaFoldDB" id="A0AAE1I1C4"/>
<proteinExistence type="predicted"/>
<keyword evidence="5" id="KW-1185">Reference proteome</keyword>
<dbReference type="Proteomes" id="UP001219518">
    <property type="component" value="Unassembled WGS sequence"/>
</dbReference>
<name>A0AAE1I1C4_9NEOP</name>
<dbReference type="Pfam" id="PF21789">
    <property type="entry name" value="TNP-like_RNaseH_C"/>
    <property type="match status" value="1"/>
</dbReference>
<feature type="domain" description="Transposable element P transposase-like RNase H C-terminal" evidence="3">
    <location>
        <begin position="416"/>
        <end position="448"/>
    </location>
</feature>
<accession>A0AAE1I1C4</accession>
<reference evidence="4" key="1">
    <citation type="submission" date="2021-07" db="EMBL/GenBank/DDBJ databases">
        <authorList>
            <person name="Catto M.A."/>
            <person name="Jacobson A."/>
            <person name="Kennedy G."/>
            <person name="Labadie P."/>
            <person name="Hunt B.G."/>
            <person name="Srinivasan R."/>
        </authorList>
    </citation>
    <scope>NUCLEOTIDE SEQUENCE</scope>
    <source>
        <strain evidence="4">PL_HMW_Pooled</strain>
        <tissue evidence="4">Head</tissue>
    </source>
</reference>
<reference evidence="4" key="2">
    <citation type="journal article" date="2023" name="BMC Genomics">
        <title>Pest status, molecular evolution, and epigenetic factors derived from the genome assembly of Frankliniella fusca, a thysanopteran phytovirus vector.</title>
        <authorList>
            <person name="Catto M.A."/>
            <person name="Labadie P.E."/>
            <person name="Jacobson A.L."/>
            <person name="Kennedy G.G."/>
            <person name="Srinivasan R."/>
            <person name="Hunt B.G."/>
        </authorList>
    </citation>
    <scope>NUCLEOTIDE SEQUENCE</scope>
    <source>
        <strain evidence="4">PL_HMW_Pooled</strain>
    </source>
</reference>
<gene>
    <name evidence="4" type="ORF">KUF71_024988</name>
</gene>
<dbReference type="InterPro" id="IPR048365">
    <property type="entry name" value="TNP-like_RNaseH_N"/>
</dbReference>
<evidence type="ECO:0000259" key="3">
    <source>
        <dbReference type="Pfam" id="PF21789"/>
    </source>
</evidence>
<dbReference type="InterPro" id="IPR048366">
    <property type="entry name" value="TNP-like_GBD"/>
</dbReference>
<organism evidence="4 5">
    <name type="scientific">Frankliniella fusca</name>
    <dbReference type="NCBI Taxonomy" id="407009"/>
    <lineage>
        <taxon>Eukaryota</taxon>
        <taxon>Metazoa</taxon>
        <taxon>Ecdysozoa</taxon>
        <taxon>Arthropoda</taxon>
        <taxon>Hexapoda</taxon>
        <taxon>Insecta</taxon>
        <taxon>Pterygota</taxon>
        <taxon>Neoptera</taxon>
        <taxon>Paraneoptera</taxon>
        <taxon>Thysanoptera</taxon>
        <taxon>Terebrantia</taxon>
        <taxon>Thripoidea</taxon>
        <taxon>Thripidae</taxon>
        <taxon>Frankliniella</taxon>
    </lineage>
</organism>
<feature type="domain" description="Transposable element P transposase-like RNase H" evidence="1">
    <location>
        <begin position="37"/>
        <end position="172"/>
    </location>
</feature>
<evidence type="ECO:0000259" key="2">
    <source>
        <dbReference type="Pfam" id="PF21788"/>
    </source>
</evidence>
<evidence type="ECO:0000313" key="5">
    <source>
        <dbReference type="Proteomes" id="UP001219518"/>
    </source>
</evidence>
<dbReference type="Pfam" id="PF21788">
    <property type="entry name" value="TNP-like_GBD"/>
    <property type="match status" value="1"/>
</dbReference>
<sequence length="537" mass="61577">MRISAPKLYRRLCEENKLPLPHLRTLRRYMKNISPTYGFDENILQGLSKRSEGFSEAERHGCLLLDEMALDENVKYDPASKQFQGVVDLGKYTKEEDRTKRGNHALVIMFQPFRGKWVQTIGVFLNRGACRGQLLQKIIVETVGLIQQTGFEVDVVTTDGATWNRSMWKAFGLTLDENRGVPHLDSDVPLDENSYEHPVDQSRKLMFASDFPHLVKGLWTRMVNKKQLNLNSRWLSQVNIQDWKVVHENGAKKGIKGNFTLSENHLHPTIFQKMNVRLGMQFYEARVADAMEHLKEQGVHGLADSEPTIKFIRRINSLVDALNSRSPSDGLKADPEKKHNKTLVEFLDYLYQMEEIARSREVLSERLSGKAFSVGENDELSASCFLGLLMTVKTALQLVEYLTDSLDYSYLMTRRINQDALEHFFGHIRSACGSNNHPDPIMFIQVYRLLCTYSLIKPPRGSNVSGADMLETLLKLKDTFGEDASKKKVELESMIDLILDGDMPFLEEEVSDFELLQTPIDHFCFNCICWLHFKKNT</sequence>
<evidence type="ECO:0000259" key="1">
    <source>
        <dbReference type="Pfam" id="PF21787"/>
    </source>
</evidence>
<dbReference type="PANTHER" id="PTHR47577:SF2">
    <property type="entry name" value="THAP DOMAIN CONTAINING 9"/>
    <property type="match status" value="1"/>
</dbReference>
<comment type="caution">
    <text evidence="4">The sequence shown here is derived from an EMBL/GenBank/DDBJ whole genome shotgun (WGS) entry which is preliminary data.</text>
</comment>
<evidence type="ECO:0000313" key="4">
    <source>
        <dbReference type="EMBL" id="KAK3931076.1"/>
    </source>
</evidence>
<dbReference type="InterPro" id="IPR048367">
    <property type="entry name" value="TNP-like_RNaseH_C"/>
</dbReference>